<sequence length="129" mass="13344">MPMQTVMTATLQCSFGAAPSNLVVLPARTVHSGMQFAANIMDNVPMVNILPFGVCGSLAFPATAAATSAAMGALTPMPCVPTTPTPWQPGVPNLLVDYLPAIDNTCSLMCAWGGVIRITSPGQTTHMVP</sequence>
<keyword evidence="1" id="KW-1185">Reference proteome</keyword>
<evidence type="ECO:0000313" key="1">
    <source>
        <dbReference type="Proteomes" id="UP000675920"/>
    </source>
</evidence>
<protein>
    <submittedName>
        <fullName evidence="2">DUF4280 domain-containing protein</fullName>
    </submittedName>
</protein>
<proteinExistence type="predicted"/>
<dbReference type="OrthoDB" id="4825649at2"/>
<dbReference type="AlphaFoldDB" id="A0A8B6X285"/>
<reference evidence="2" key="1">
    <citation type="submission" date="2025-08" db="UniProtKB">
        <authorList>
            <consortium name="RefSeq"/>
        </authorList>
    </citation>
    <scope>IDENTIFICATION</scope>
</reference>
<dbReference type="RefSeq" id="WP_028310735.1">
    <property type="nucleotide sequence ID" value="NZ_AXWS01000007.1"/>
</dbReference>
<organism evidence="1 2">
    <name type="scientific">Derxia gummosa DSM 723</name>
    <dbReference type="NCBI Taxonomy" id="1121388"/>
    <lineage>
        <taxon>Bacteria</taxon>
        <taxon>Pseudomonadati</taxon>
        <taxon>Pseudomonadota</taxon>
        <taxon>Betaproteobacteria</taxon>
        <taxon>Burkholderiales</taxon>
        <taxon>Alcaligenaceae</taxon>
        <taxon>Derxia</taxon>
    </lineage>
</organism>
<name>A0A8B6X285_9BURK</name>
<dbReference type="InterPro" id="IPR025460">
    <property type="entry name" value="DUF4280"/>
</dbReference>
<dbReference type="Pfam" id="PF14107">
    <property type="entry name" value="DUF4280"/>
    <property type="match status" value="1"/>
</dbReference>
<accession>A0A8B6X285</accession>
<dbReference type="Proteomes" id="UP000675920">
    <property type="component" value="Unplaced"/>
</dbReference>
<evidence type="ECO:0000313" key="2">
    <source>
        <dbReference type="RefSeq" id="WP_028310735.1"/>
    </source>
</evidence>